<proteinExistence type="predicted"/>
<sequence>MKFSFISLYQETIYEQKENAQSANILLGTQTVTDSREQTDQDPHNFGTQTQSRIRETFDTDASCMQFAIIP</sequence>
<evidence type="ECO:0000313" key="1">
    <source>
        <dbReference type="EMBL" id="MBD2695039.1"/>
    </source>
</evidence>
<gene>
    <name evidence="1" type="ORF">H6G68_25470</name>
</gene>
<protein>
    <submittedName>
        <fullName evidence="1">Uncharacterized protein</fullName>
    </submittedName>
</protein>
<dbReference type="EMBL" id="JACJTQ010000073">
    <property type="protein sequence ID" value="MBD2695039.1"/>
    <property type="molecule type" value="Genomic_DNA"/>
</dbReference>
<accession>A0ABR8JB97</accession>
<name>A0ABR8JB97_9NOST</name>
<evidence type="ECO:0000313" key="2">
    <source>
        <dbReference type="Proteomes" id="UP000660381"/>
    </source>
</evidence>
<comment type="caution">
    <text evidence="1">The sequence shown here is derived from an EMBL/GenBank/DDBJ whole genome shotgun (WGS) entry which is preliminary data.</text>
</comment>
<keyword evidence="2" id="KW-1185">Reference proteome</keyword>
<reference evidence="1 2" key="1">
    <citation type="journal article" date="2020" name="ISME J.">
        <title>Comparative genomics reveals insights into cyanobacterial evolution and habitat adaptation.</title>
        <authorList>
            <person name="Chen M.Y."/>
            <person name="Teng W.K."/>
            <person name="Zhao L."/>
            <person name="Hu C.X."/>
            <person name="Zhou Y.K."/>
            <person name="Han B.P."/>
            <person name="Song L.R."/>
            <person name="Shu W.S."/>
        </authorList>
    </citation>
    <scope>NUCLEOTIDE SEQUENCE [LARGE SCALE GENOMIC DNA]</scope>
    <source>
        <strain evidence="1 2">FACHB-362</strain>
    </source>
</reference>
<organism evidence="1 2">
    <name type="scientific">Anabaena catenula FACHB-362</name>
    <dbReference type="NCBI Taxonomy" id="2692877"/>
    <lineage>
        <taxon>Bacteria</taxon>
        <taxon>Bacillati</taxon>
        <taxon>Cyanobacteriota</taxon>
        <taxon>Cyanophyceae</taxon>
        <taxon>Nostocales</taxon>
        <taxon>Nostocaceae</taxon>
        <taxon>Anabaena</taxon>
    </lineage>
</organism>
<dbReference type="RefSeq" id="WP_190909146.1">
    <property type="nucleotide sequence ID" value="NZ_JACJTQ010000073.1"/>
</dbReference>
<dbReference type="Proteomes" id="UP000660381">
    <property type="component" value="Unassembled WGS sequence"/>
</dbReference>